<protein>
    <submittedName>
        <fullName evidence="3">Peptidyl-prolyl cis-trans isomerase</fullName>
    </submittedName>
</protein>
<dbReference type="Pfam" id="PF00639">
    <property type="entry name" value="Rotamase"/>
    <property type="match status" value="1"/>
</dbReference>
<dbReference type="InterPro" id="IPR046357">
    <property type="entry name" value="PPIase_dom_sf"/>
</dbReference>
<reference evidence="3 4" key="1">
    <citation type="submission" date="2018-12" db="EMBL/GenBank/DDBJ databases">
        <title>Complete genome of Nonlabens sp. MJ115.</title>
        <authorList>
            <person name="Choi H.S."/>
            <person name="Jung J."/>
        </authorList>
    </citation>
    <scope>NUCLEOTIDE SEQUENCE [LARGE SCALE GENOMIC DNA]</scope>
    <source>
        <strain evidence="3 4">MJ115</strain>
    </source>
</reference>
<gene>
    <name evidence="3" type="ORF">EJ995_11940</name>
</gene>
<dbReference type="InterPro" id="IPR050245">
    <property type="entry name" value="PrsA_foldase"/>
</dbReference>
<keyword evidence="1" id="KW-0697">Rotamase</keyword>
<feature type="domain" description="PpiC" evidence="2">
    <location>
        <begin position="219"/>
        <end position="320"/>
    </location>
</feature>
<feature type="domain" description="PpiC" evidence="2">
    <location>
        <begin position="113"/>
        <end position="214"/>
    </location>
</feature>
<dbReference type="GO" id="GO:0003755">
    <property type="term" value="F:peptidyl-prolyl cis-trans isomerase activity"/>
    <property type="evidence" value="ECO:0007669"/>
    <property type="project" value="UniProtKB-KW"/>
</dbReference>
<dbReference type="EMBL" id="CP034549">
    <property type="protein sequence ID" value="AZQ45250.1"/>
    <property type="molecule type" value="Genomic_DNA"/>
</dbReference>
<proteinExistence type="predicted"/>
<dbReference type="KEGG" id="noj:EJ995_11940"/>
<keyword evidence="1 3" id="KW-0413">Isomerase</keyword>
<dbReference type="OrthoDB" id="14196at2"/>
<dbReference type="PROSITE" id="PS50198">
    <property type="entry name" value="PPIC_PPIASE_2"/>
    <property type="match status" value="2"/>
</dbReference>
<evidence type="ECO:0000259" key="2">
    <source>
        <dbReference type="PROSITE" id="PS50198"/>
    </source>
</evidence>
<dbReference type="PANTHER" id="PTHR47245:SF2">
    <property type="entry name" value="PEPTIDYL-PROLYL CIS-TRANS ISOMERASE HP_0175-RELATED"/>
    <property type="match status" value="1"/>
</dbReference>
<accession>A0A3S9N1F2</accession>
<organism evidence="3 4">
    <name type="scientific">Nonlabens ponticola</name>
    <dbReference type="NCBI Taxonomy" id="2496866"/>
    <lineage>
        <taxon>Bacteria</taxon>
        <taxon>Pseudomonadati</taxon>
        <taxon>Bacteroidota</taxon>
        <taxon>Flavobacteriia</taxon>
        <taxon>Flavobacteriales</taxon>
        <taxon>Flavobacteriaceae</taxon>
        <taxon>Nonlabens</taxon>
    </lineage>
</organism>
<dbReference type="SUPFAM" id="SSF54534">
    <property type="entry name" value="FKBP-like"/>
    <property type="match status" value="2"/>
</dbReference>
<dbReference type="Gene3D" id="3.10.50.40">
    <property type="match status" value="2"/>
</dbReference>
<dbReference type="Pfam" id="PF13616">
    <property type="entry name" value="Rotamase_3"/>
    <property type="match status" value="1"/>
</dbReference>
<keyword evidence="4" id="KW-1185">Reference proteome</keyword>
<evidence type="ECO:0000313" key="4">
    <source>
        <dbReference type="Proteomes" id="UP000279600"/>
    </source>
</evidence>
<dbReference type="Proteomes" id="UP000279600">
    <property type="component" value="Chromosome"/>
</dbReference>
<dbReference type="PANTHER" id="PTHR47245">
    <property type="entry name" value="PEPTIDYLPROLYL ISOMERASE"/>
    <property type="match status" value="1"/>
</dbReference>
<evidence type="ECO:0000313" key="3">
    <source>
        <dbReference type="EMBL" id="AZQ45250.1"/>
    </source>
</evidence>
<dbReference type="AlphaFoldDB" id="A0A3S9N1F2"/>
<name>A0A3S9N1F2_9FLAO</name>
<sequence>MILLLAITANAQKLEDQTLLTIDGNKYDAGTFMRVYLKNLDIVQDESQKDLDNYMDLYINYRLKLLQAQEMGLDNDEEYKEELASYRSTLAEGYLTDNEVTDELIKEAYERTINEVNASHILIKVDKDAAPADTLKAYSKIKLIKNKLDRGADFDELARNESEGPSAGVDGKIGWFGAFRMVYPFENAAFDTPVGEVSDIFRTDFGYHVLKVNDKRPAPGEVAVAHIMTYDRKPADSADAEARIRMVYEQLESGKEFGDMAKEFSEDINSSRNGGRIGRFGTGGLNSPEFEEAAFALDTLGTYTKPIKTEYGWHIIRLLEKHPVAPYEKIEEPLRNKIKSSPRSRKITESFTNSIKEKYNVTIPKYENYSKEFPLITDSIMTSSWEIPLEKTKRAPLFTIEGKPYYRSDFWEYAYKRHLKDPRKFKSLEDKIKIYFTEFSDRSLVDYYEANLDRDNKEFAFILNEYKEGLLLFELMEEKVWEKAKTDSLGQREFYENNKDKYSYGKRLDLILTQNTSEETAQQVQELLEQGKTVDEIKAQINSTGNTKTMISTGIVEQNYSRLPEDFEVKEGVSDIYKKDNAAFHKVIKVNEILDPTPKSFEESRGAVINDYQQALEKEWMESLRDGREIKVNERVFKKTKKAIAKKAA</sequence>
<dbReference type="InterPro" id="IPR000297">
    <property type="entry name" value="PPIase_PpiC"/>
</dbReference>
<evidence type="ECO:0000256" key="1">
    <source>
        <dbReference type="PROSITE-ProRule" id="PRU00278"/>
    </source>
</evidence>